<evidence type="ECO:0000313" key="2">
    <source>
        <dbReference type="EMBL" id="PNP51334.1"/>
    </source>
</evidence>
<protein>
    <submittedName>
        <fullName evidence="2">Uncharacterized protein</fullName>
    </submittedName>
</protein>
<dbReference type="Proteomes" id="UP000236290">
    <property type="component" value="Unassembled WGS sequence"/>
</dbReference>
<reference evidence="2 3" key="1">
    <citation type="submission" date="2017-02" db="EMBL/GenBank/DDBJ databases">
        <title>Genomes of Trichoderma spp. with biocontrol activity.</title>
        <authorList>
            <person name="Gardiner D."/>
            <person name="Kazan K."/>
            <person name="Vos C."/>
            <person name="Harvey P."/>
        </authorList>
    </citation>
    <scope>NUCLEOTIDE SEQUENCE [LARGE SCALE GENOMIC DNA]</scope>
    <source>
        <strain evidence="2 3">Tr1</strain>
    </source>
</reference>
<accession>A0A2K0U0L8</accession>
<sequence>MWNGKKPLTLTWVEDGAHGESSTDGPRVWSSGSFFRSESRGPYRRPTVEDYEYDDSRSPSPRRPSWLARENSFDSERKWRDKQTRAYVSTETRWVDLDPPLLTFYWASQIDIELGCWATPWKRALYTPCIDALGMMVDIGFAGLSHTVRLARPKANRPAVGSNEILYAEFPGAMILGDLWLHLREGEHTWPLYATNARGGVRGLATHSLVQHSAFRNDERLPQLILLNSVQKARMSTADTNPASQDPERDRILELASIDFWLSHAAATSSISESRSNLIINTPAIVEEIWLEFCYEIMQTREERWNPSGRDMHVRKLAKSISDFLCSFLGSPAENYFVWVAFLRAVKVMECVANGPRTFSALGIFENDMLVYLV</sequence>
<gene>
    <name evidence="2" type="ORF">THARTR1_07984</name>
</gene>
<name>A0A2K0U0L8_TRIHA</name>
<comment type="caution">
    <text evidence="2">The sequence shown here is derived from an EMBL/GenBank/DDBJ whole genome shotgun (WGS) entry which is preliminary data.</text>
</comment>
<dbReference type="OrthoDB" id="5153589at2759"/>
<dbReference type="EMBL" id="MTYI01000125">
    <property type="protein sequence ID" value="PNP51334.1"/>
    <property type="molecule type" value="Genomic_DNA"/>
</dbReference>
<evidence type="ECO:0000256" key="1">
    <source>
        <dbReference type="SAM" id="MobiDB-lite"/>
    </source>
</evidence>
<evidence type="ECO:0000313" key="3">
    <source>
        <dbReference type="Proteomes" id="UP000236290"/>
    </source>
</evidence>
<proteinExistence type="predicted"/>
<feature type="region of interest" description="Disordered" evidence="1">
    <location>
        <begin position="13"/>
        <end position="69"/>
    </location>
</feature>
<organism evidence="2 3">
    <name type="scientific">Trichoderma harzianum</name>
    <name type="common">Hypocrea lixii</name>
    <dbReference type="NCBI Taxonomy" id="5544"/>
    <lineage>
        <taxon>Eukaryota</taxon>
        <taxon>Fungi</taxon>
        <taxon>Dikarya</taxon>
        <taxon>Ascomycota</taxon>
        <taxon>Pezizomycotina</taxon>
        <taxon>Sordariomycetes</taxon>
        <taxon>Hypocreomycetidae</taxon>
        <taxon>Hypocreales</taxon>
        <taxon>Hypocreaceae</taxon>
        <taxon>Trichoderma</taxon>
    </lineage>
</organism>
<dbReference type="AlphaFoldDB" id="A0A2K0U0L8"/>